<dbReference type="PANTHER" id="PTHR35527">
    <property type="entry name" value="CHOLOYLGLYCINE HYDROLASE"/>
    <property type="match status" value="1"/>
</dbReference>
<accession>A0A8K0X7E3</accession>
<feature type="domain" description="Choloylglycine hydrolase/NAAA C-terminal" evidence="4">
    <location>
        <begin position="17"/>
        <end position="310"/>
    </location>
</feature>
<dbReference type="OrthoDB" id="63199at2759"/>
<evidence type="ECO:0000313" key="5">
    <source>
        <dbReference type="EMBL" id="KAH7369300.1"/>
    </source>
</evidence>
<feature type="signal peptide" evidence="3">
    <location>
        <begin position="1"/>
        <end position="16"/>
    </location>
</feature>
<evidence type="ECO:0000256" key="3">
    <source>
        <dbReference type="SAM" id="SignalP"/>
    </source>
</evidence>
<gene>
    <name evidence="5" type="ORF">B0T11DRAFT_350893</name>
</gene>
<dbReference type="SUPFAM" id="SSF56235">
    <property type="entry name" value="N-terminal nucleophile aminohydrolases (Ntn hydrolases)"/>
    <property type="match status" value="1"/>
</dbReference>
<dbReference type="PANTHER" id="PTHR35527:SF2">
    <property type="entry name" value="HYDROLASE"/>
    <property type="match status" value="1"/>
</dbReference>
<proteinExistence type="inferred from homology"/>
<reference evidence="5" key="1">
    <citation type="journal article" date="2021" name="Nat. Commun.">
        <title>Genetic determinants of endophytism in the Arabidopsis root mycobiome.</title>
        <authorList>
            <person name="Mesny F."/>
            <person name="Miyauchi S."/>
            <person name="Thiergart T."/>
            <person name="Pickel B."/>
            <person name="Atanasova L."/>
            <person name="Karlsson M."/>
            <person name="Huettel B."/>
            <person name="Barry K.W."/>
            <person name="Haridas S."/>
            <person name="Chen C."/>
            <person name="Bauer D."/>
            <person name="Andreopoulos W."/>
            <person name="Pangilinan J."/>
            <person name="LaButti K."/>
            <person name="Riley R."/>
            <person name="Lipzen A."/>
            <person name="Clum A."/>
            <person name="Drula E."/>
            <person name="Henrissat B."/>
            <person name="Kohler A."/>
            <person name="Grigoriev I.V."/>
            <person name="Martin F.M."/>
            <person name="Hacquard S."/>
        </authorList>
    </citation>
    <scope>NUCLEOTIDE SEQUENCE</scope>
    <source>
        <strain evidence="5">MPI-CAGE-AT-0016</strain>
    </source>
</reference>
<evidence type="ECO:0000256" key="1">
    <source>
        <dbReference type="ARBA" id="ARBA00006625"/>
    </source>
</evidence>
<dbReference type="InterPro" id="IPR029055">
    <property type="entry name" value="Ntn_hydrolases_N"/>
</dbReference>
<organism evidence="5 6">
    <name type="scientific">Plectosphaerella cucumerina</name>
    <dbReference type="NCBI Taxonomy" id="40658"/>
    <lineage>
        <taxon>Eukaryota</taxon>
        <taxon>Fungi</taxon>
        <taxon>Dikarya</taxon>
        <taxon>Ascomycota</taxon>
        <taxon>Pezizomycotina</taxon>
        <taxon>Sordariomycetes</taxon>
        <taxon>Hypocreomycetidae</taxon>
        <taxon>Glomerellales</taxon>
        <taxon>Plectosphaerellaceae</taxon>
        <taxon>Plectosphaerella</taxon>
    </lineage>
</organism>
<evidence type="ECO:0000313" key="6">
    <source>
        <dbReference type="Proteomes" id="UP000813385"/>
    </source>
</evidence>
<dbReference type="AlphaFoldDB" id="A0A8K0X7E3"/>
<keyword evidence="6" id="KW-1185">Reference proteome</keyword>
<comment type="caution">
    <text evidence="5">The sequence shown here is derived from an EMBL/GenBank/DDBJ whole genome shotgun (WGS) entry which is preliminary data.</text>
</comment>
<dbReference type="Proteomes" id="UP000813385">
    <property type="component" value="Unassembled WGS sequence"/>
</dbReference>
<keyword evidence="3" id="KW-0732">Signal</keyword>
<sequence>MLPLGLLLFGASGASACSRVVYDSHDAVERKTVGRSMDFVAETNTTIFAFPAGLKRTGGIDDNPLTWTSKYGSAVTNMYNLIFVDGVNTEGFSGSALYLGESDYQDRDASRPGLSVALWLQYFLDMHSTVNETVAEVCDGAGEKGFQVVPKGLIPGIGTNVHLALTDRTGDTVVMEFAEKKLKCWHSVEYNVMTNEPSFDQQLAIKTYWEPVSNSSLPGSSRPPDRFVRLSHYRKYIPTAQDLATAVSYVAGMIRAVSTPILPTSLQAIGGEDIWPTYWRVYQDLVDGMFFYESATSPLFIWFSYKDFDLSTGGKAKVLDLTGEPWHQLAGNVTSKFVDVDAELCKKVYTEC</sequence>
<name>A0A8K0X7E3_9PEZI</name>
<dbReference type="GO" id="GO:0016787">
    <property type="term" value="F:hydrolase activity"/>
    <property type="evidence" value="ECO:0007669"/>
    <property type="project" value="UniProtKB-KW"/>
</dbReference>
<comment type="similarity">
    <text evidence="1">Belongs to the peptidase C59 family.</text>
</comment>
<evidence type="ECO:0000256" key="2">
    <source>
        <dbReference type="ARBA" id="ARBA00022801"/>
    </source>
</evidence>
<protein>
    <submittedName>
        <fullName evidence="5">Nucleophile aminohydrolase</fullName>
    </submittedName>
</protein>
<dbReference type="Gene3D" id="3.60.60.10">
    <property type="entry name" value="Penicillin V Acylase, Chain A"/>
    <property type="match status" value="1"/>
</dbReference>
<keyword evidence="2" id="KW-0378">Hydrolase</keyword>
<dbReference type="InterPro" id="IPR052193">
    <property type="entry name" value="Peptidase_C59"/>
</dbReference>
<dbReference type="EMBL" id="JAGPXD010000002">
    <property type="protein sequence ID" value="KAH7369300.1"/>
    <property type="molecule type" value="Genomic_DNA"/>
</dbReference>
<dbReference type="Pfam" id="PF02275">
    <property type="entry name" value="CBAH"/>
    <property type="match status" value="1"/>
</dbReference>
<dbReference type="InterPro" id="IPR029132">
    <property type="entry name" value="CBAH/NAAA_C"/>
</dbReference>
<evidence type="ECO:0000259" key="4">
    <source>
        <dbReference type="Pfam" id="PF02275"/>
    </source>
</evidence>
<feature type="chain" id="PRO_5035466780" evidence="3">
    <location>
        <begin position="17"/>
        <end position="352"/>
    </location>
</feature>